<dbReference type="SUPFAM" id="SSF81606">
    <property type="entry name" value="PP2C-like"/>
    <property type="match status" value="1"/>
</dbReference>
<dbReference type="HOGENOM" id="CLU_2564275_0_0_1"/>
<dbReference type="eggNOG" id="KOG0699">
    <property type="taxonomic scope" value="Eukaryota"/>
</dbReference>
<dbReference type="Ensembl" id="ENSCSAVT00000003772.1">
    <property type="protein sequence ID" value="ENSCSAVP00000003715.1"/>
    <property type="gene ID" value="ENSCSAVG00000002202.1"/>
</dbReference>
<organism evidence="5 6">
    <name type="scientific">Ciona savignyi</name>
    <name type="common">Pacific transparent sea squirt</name>
    <dbReference type="NCBI Taxonomy" id="51511"/>
    <lineage>
        <taxon>Eukaryota</taxon>
        <taxon>Metazoa</taxon>
        <taxon>Chordata</taxon>
        <taxon>Tunicata</taxon>
        <taxon>Ascidiacea</taxon>
        <taxon>Phlebobranchia</taxon>
        <taxon>Cionidae</taxon>
        <taxon>Ciona</taxon>
    </lineage>
</organism>
<dbReference type="InterPro" id="IPR001932">
    <property type="entry name" value="PPM-type_phosphatase-like_dom"/>
</dbReference>
<dbReference type="STRING" id="51511.ENSCSAVP00000003715"/>
<evidence type="ECO:0000256" key="2">
    <source>
        <dbReference type="ARBA" id="ARBA00022801"/>
    </source>
</evidence>
<dbReference type="InParanoid" id="H2YEG7"/>
<proteinExistence type="predicted"/>
<sequence length="82" mass="9149">MGAYLSSPKVEKRSSDLSWDEKYACGVSGMQGWRISMEDAHNCILHLDEDTSLFAVYDGHGGGEVALYCSYYFADVLKQTDE</sequence>
<keyword evidence="1" id="KW-0479">Metal-binding</keyword>
<dbReference type="GO" id="GO:0046872">
    <property type="term" value="F:metal ion binding"/>
    <property type="evidence" value="ECO:0007669"/>
    <property type="project" value="UniProtKB-KW"/>
</dbReference>
<dbReference type="Gene3D" id="3.60.40.10">
    <property type="entry name" value="PPM-type phosphatase domain"/>
    <property type="match status" value="1"/>
</dbReference>
<dbReference type="Proteomes" id="UP000007875">
    <property type="component" value="Unassembled WGS sequence"/>
</dbReference>
<evidence type="ECO:0000259" key="4">
    <source>
        <dbReference type="PROSITE" id="PS51746"/>
    </source>
</evidence>
<evidence type="ECO:0000256" key="1">
    <source>
        <dbReference type="ARBA" id="ARBA00022723"/>
    </source>
</evidence>
<feature type="domain" description="PPM-type phosphatase" evidence="4">
    <location>
        <begin position="24"/>
        <end position="82"/>
    </location>
</feature>
<dbReference type="OMA" id="AIINMEY"/>
<reference evidence="5" key="3">
    <citation type="submission" date="2025-09" db="UniProtKB">
        <authorList>
            <consortium name="Ensembl"/>
        </authorList>
    </citation>
    <scope>IDENTIFICATION</scope>
</reference>
<dbReference type="PROSITE" id="PS01032">
    <property type="entry name" value="PPM_1"/>
    <property type="match status" value="1"/>
</dbReference>
<protein>
    <recommendedName>
        <fullName evidence="4">PPM-type phosphatase domain-containing protein</fullName>
    </recommendedName>
</protein>
<dbReference type="Pfam" id="PF00481">
    <property type="entry name" value="PP2C"/>
    <property type="match status" value="1"/>
</dbReference>
<keyword evidence="6" id="KW-1185">Reference proteome</keyword>
<dbReference type="PROSITE" id="PS51746">
    <property type="entry name" value="PPM_2"/>
    <property type="match status" value="1"/>
</dbReference>
<dbReference type="InterPro" id="IPR000222">
    <property type="entry name" value="PP2C_BS"/>
</dbReference>
<reference evidence="6" key="1">
    <citation type="submission" date="2003-08" db="EMBL/GenBank/DDBJ databases">
        <authorList>
            <person name="Birren B."/>
            <person name="Nusbaum C."/>
            <person name="Abebe A."/>
            <person name="Abouelleil A."/>
            <person name="Adekoya E."/>
            <person name="Ait-zahra M."/>
            <person name="Allen N."/>
            <person name="Allen T."/>
            <person name="An P."/>
            <person name="Anderson M."/>
            <person name="Anderson S."/>
            <person name="Arachchi H."/>
            <person name="Armbruster J."/>
            <person name="Bachantsang P."/>
            <person name="Baldwin J."/>
            <person name="Barry A."/>
            <person name="Bayul T."/>
            <person name="Blitshsteyn B."/>
            <person name="Bloom T."/>
            <person name="Blye J."/>
            <person name="Boguslavskiy L."/>
            <person name="Borowsky M."/>
            <person name="Boukhgalter B."/>
            <person name="Brunache A."/>
            <person name="Butler J."/>
            <person name="Calixte N."/>
            <person name="Calvo S."/>
            <person name="Camarata J."/>
            <person name="Campo K."/>
            <person name="Chang J."/>
            <person name="Cheshatsang Y."/>
            <person name="Citroen M."/>
            <person name="Collymore A."/>
            <person name="Considine T."/>
            <person name="Cook A."/>
            <person name="Cooke P."/>
            <person name="Corum B."/>
            <person name="Cuomo C."/>
            <person name="David R."/>
            <person name="Dawoe T."/>
            <person name="Degray S."/>
            <person name="Dodge S."/>
            <person name="Dooley K."/>
            <person name="Dorje P."/>
            <person name="Dorjee K."/>
            <person name="Dorris L."/>
            <person name="Duffey N."/>
            <person name="Dupes A."/>
            <person name="Elkins T."/>
            <person name="Engels R."/>
            <person name="Erickson J."/>
            <person name="Farina A."/>
            <person name="Faro S."/>
            <person name="Ferreira P."/>
            <person name="Fischer H."/>
            <person name="Fitzgerald M."/>
            <person name="Foley K."/>
            <person name="Gage D."/>
            <person name="Galagan J."/>
            <person name="Gearin G."/>
            <person name="Gnerre S."/>
            <person name="Gnirke A."/>
            <person name="Goyette A."/>
            <person name="Graham J."/>
            <person name="Grandbois E."/>
            <person name="Gyaltsen K."/>
            <person name="Hafez N."/>
            <person name="Hagopian D."/>
            <person name="Hagos B."/>
            <person name="Hall J."/>
            <person name="Hatcher B."/>
            <person name="Heller A."/>
            <person name="Higgins H."/>
            <person name="Honan T."/>
            <person name="Horn A."/>
            <person name="Houde N."/>
            <person name="Hughes L."/>
            <person name="Hulme W."/>
            <person name="Husby E."/>
            <person name="Iliev I."/>
            <person name="Jaffe D."/>
            <person name="Jones C."/>
            <person name="Kamal M."/>
            <person name="Kamat A."/>
            <person name="Kamvysselis M."/>
            <person name="Karlsson E."/>
            <person name="Kells C."/>
            <person name="Kieu A."/>
            <person name="Kisner P."/>
            <person name="Kodira C."/>
            <person name="Kulbokas E."/>
            <person name="Labutti K."/>
            <person name="Lama D."/>
            <person name="Landers T."/>
            <person name="Leger J."/>
            <person name="Levine S."/>
            <person name="Lewis D."/>
            <person name="Lewis T."/>
            <person name="Lindblad-toh K."/>
            <person name="Liu X."/>
            <person name="Lokyitsang T."/>
            <person name="Lokyitsang Y."/>
            <person name="Lucien O."/>
            <person name="Lui A."/>
            <person name="Ma L.J."/>
            <person name="Mabbitt R."/>
            <person name="Macdonald J."/>
            <person name="Maclean C."/>
            <person name="Major J."/>
            <person name="Manning J."/>
            <person name="Marabella R."/>
            <person name="Maru K."/>
            <person name="Matthews C."/>
            <person name="Mauceli E."/>
            <person name="Mccarthy M."/>
            <person name="Mcdonough S."/>
            <person name="Mcghee T."/>
            <person name="Meldrim J."/>
            <person name="Meneus L."/>
            <person name="Mesirov J."/>
            <person name="Mihalev A."/>
            <person name="Mihova T."/>
            <person name="Mikkelsen T."/>
            <person name="Mlenga V."/>
            <person name="Moru K."/>
            <person name="Mozes J."/>
            <person name="Mulrain L."/>
            <person name="Munson G."/>
            <person name="Naylor J."/>
            <person name="Newes C."/>
            <person name="Nguyen C."/>
            <person name="Nguyen N."/>
            <person name="Nguyen T."/>
            <person name="Nicol R."/>
            <person name="Nielsen C."/>
            <person name="Nizzari M."/>
            <person name="Norbu C."/>
            <person name="Norbu N."/>
            <person name="O'donnell P."/>
            <person name="Okoawo O."/>
            <person name="O'leary S."/>
            <person name="Omotosho B."/>
            <person name="O'neill K."/>
            <person name="Osman S."/>
            <person name="Parker S."/>
            <person name="Perrin D."/>
            <person name="Phunkhang P."/>
            <person name="Piqani B."/>
            <person name="Purcell S."/>
            <person name="Rachupka T."/>
            <person name="Ramasamy U."/>
            <person name="Rameau R."/>
            <person name="Ray V."/>
            <person name="Raymond C."/>
            <person name="Retta R."/>
            <person name="Richardson S."/>
            <person name="Rise C."/>
            <person name="Rodriguez J."/>
            <person name="Rogers J."/>
            <person name="Rogov P."/>
            <person name="Rutman M."/>
            <person name="Schupbach R."/>
            <person name="Seaman C."/>
            <person name="Settipalli S."/>
            <person name="Sharpe T."/>
            <person name="Sheridan J."/>
            <person name="Sherpa N."/>
            <person name="Shi J."/>
            <person name="Smirnov S."/>
            <person name="Smith C."/>
            <person name="Sougnez C."/>
            <person name="Spencer B."/>
            <person name="Stalker J."/>
            <person name="Stange-thomann N."/>
            <person name="Stavropoulos S."/>
            <person name="Stetson K."/>
            <person name="Stone C."/>
            <person name="Stone S."/>
            <person name="Stubbs M."/>
            <person name="Talamas J."/>
            <person name="Tchuinga P."/>
            <person name="Tenzing P."/>
            <person name="Tesfaye S."/>
            <person name="Theodore J."/>
            <person name="Thoulutsang Y."/>
            <person name="Topham K."/>
            <person name="Towey S."/>
            <person name="Tsamla T."/>
            <person name="Tsomo N."/>
            <person name="Vallee D."/>
            <person name="Vassiliev H."/>
            <person name="Venkataraman V."/>
            <person name="Vinson J."/>
            <person name="Vo A."/>
            <person name="Wade C."/>
            <person name="Wang S."/>
            <person name="Wangchuk T."/>
            <person name="Wangdi T."/>
            <person name="Whittaker C."/>
            <person name="Wilkinson J."/>
            <person name="Wu Y."/>
            <person name="Wyman D."/>
            <person name="Yadav S."/>
            <person name="Yang S."/>
            <person name="Yang X."/>
            <person name="Yeager S."/>
            <person name="Yee E."/>
            <person name="Young G."/>
            <person name="Zainoun J."/>
            <person name="Zembeck L."/>
            <person name="Zimmer A."/>
            <person name="Zody M."/>
            <person name="Lander E."/>
        </authorList>
    </citation>
    <scope>NUCLEOTIDE SEQUENCE [LARGE SCALE GENOMIC DNA]</scope>
</reference>
<name>H2YEG7_CIOSA</name>
<evidence type="ECO:0000313" key="6">
    <source>
        <dbReference type="Proteomes" id="UP000007875"/>
    </source>
</evidence>
<dbReference type="AlphaFoldDB" id="H2YEG7"/>
<dbReference type="GO" id="GO:0004721">
    <property type="term" value="F:phosphoprotein phosphatase activity"/>
    <property type="evidence" value="ECO:0007669"/>
    <property type="project" value="UniProtKB-KW"/>
</dbReference>
<evidence type="ECO:0000313" key="5">
    <source>
        <dbReference type="Ensembl" id="ENSCSAVP00000003715.1"/>
    </source>
</evidence>
<evidence type="ECO:0000256" key="3">
    <source>
        <dbReference type="ARBA" id="ARBA00022912"/>
    </source>
</evidence>
<accession>H2YEG7</accession>
<reference evidence="5" key="2">
    <citation type="submission" date="2025-08" db="UniProtKB">
        <authorList>
            <consortium name="Ensembl"/>
        </authorList>
    </citation>
    <scope>IDENTIFICATION</scope>
</reference>
<dbReference type="InterPro" id="IPR036457">
    <property type="entry name" value="PPM-type-like_dom_sf"/>
</dbReference>
<keyword evidence="3" id="KW-0904">Protein phosphatase</keyword>
<keyword evidence="2" id="KW-0378">Hydrolase</keyword>